<dbReference type="Proteomes" id="UP000823638">
    <property type="component" value="Unassembled WGS sequence"/>
</dbReference>
<sequence length="863" mass="97406">MLRLFQHLFNRKKSFKPSVPEETCFTDFSKPKKRLWTEHSDSSYSLEFTKRGMKLSLLKDNVFVWQEEEAFQARDFVLQALFSICPSKNVSDSREAGSCAFGLMFRFGGDYNYYHVLVSDKGYLRVDAVFNGNPLPLVGWIKPERKDSAGIPGGKSESVDVLPSGDEVRGKNGREESNYTEDTELTLIVRDTRFRILLNGMWVCDLEDDTILGSGTLAVSGQNWGTAKNHCCFFKALSVDSRLYICEKEYAKTESLVTPEKEVFLAERLSAVNRTIPALRLLKTALSEGNLSDSALFKASTLYASGKMYTEAESIARGLLEKNPENPEYVEHFAGLLYLQNKFQEGIEFLNNNPSVTGNSGKLQNLLGNFYSALVKWEDAAAAYRRASELEENGLFLFNLGDILEKINDKEAVKAYQKAASVFLNENNLTDLEETVHRLDTLDKKSVKTKAIKAKYYFASGEEEKALPVIRELTAGNTKDSALWYLSGLLKRNSRDLSGSSADFEKALDLEPDYPMYLFRLSENRLDEGNTAESLSLIDKALAGDKENGWFWNQKARCFMAENNLEEALELLKEAEERLPDEFSVWENKGEIYRRMGQWDSMADIFNPLSPAARRAALLNPGKAFNFCGNMYTKDGKYALALEFYQKAVDAEKENPVFLINKASADIEEGNLSEADALLGKAYEIKHSPEIYNLLGTLAEIKGEYPRAEVAFRQGLEEFPDDPDLLYSLVQHYYGLGKFEKADALLSALNKKEKSKRVQEITDAVQEKTSRIISCSRCGRKWAVPFYIPPQGRISLQAEPPDEMPAGRCPVCGKTFCIGCGKENLGNDGRFKCPDCNENLRLMDEGLIYTLNKWIEEQNLEKE</sequence>
<dbReference type="Gene3D" id="2.60.120.560">
    <property type="entry name" value="Exo-inulinase, domain 1"/>
    <property type="match status" value="1"/>
</dbReference>
<accession>A0A9D9HRG1</accession>
<dbReference type="InterPro" id="IPR019734">
    <property type="entry name" value="TPR_rpt"/>
</dbReference>
<evidence type="ECO:0000256" key="1">
    <source>
        <dbReference type="PROSITE-ProRule" id="PRU00339"/>
    </source>
</evidence>
<keyword evidence="1" id="KW-0802">TPR repeat</keyword>
<dbReference type="PROSITE" id="PS50005">
    <property type="entry name" value="TPR"/>
    <property type="match status" value="3"/>
</dbReference>
<feature type="repeat" description="TPR" evidence="1">
    <location>
        <begin position="481"/>
        <end position="514"/>
    </location>
</feature>
<dbReference type="CDD" id="cd20335">
    <property type="entry name" value="BRcat_RBR"/>
    <property type="match status" value="1"/>
</dbReference>
<evidence type="ECO:0000313" key="3">
    <source>
        <dbReference type="Proteomes" id="UP000823638"/>
    </source>
</evidence>
<dbReference type="PANTHER" id="PTHR12558">
    <property type="entry name" value="CELL DIVISION CYCLE 16,23,27"/>
    <property type="match status" value="1"/>
</dbReference>
<dbReference type="Gene3D" id="1.25.40.10">
    <property type="entry name" value="Tetratricopeptide repeat domain"/>
    <property type="match status" value="3"/>
</dbReference>
<feature type="repeat" description="TPR" evidence="1">
    <location>
        <begin position="689"/>
        <end position="722"/>
    </location>
</feature>
<dbReference type="InterPro" id="IPR011990">
    <property type="entry name" value="TPR-like_helical_dom_sf"/>
</dbReference>
<proteinExistence type="predicted"/>
<dbReference type="AlphaFoldDB" id="A0A9D9HRG1"/>
<reference evidence="2" key="1">
    <citation type="submission" date="2020-10" db="EMBL/GenBank/DDBJ databases">
        <authorList>
            <person name="Gilroy R."/>
        </authorList>
    </citation>
    <scope>NUCLEOTIDE SEQUENCE</scope>
    <source>
        <strain evidence="2">10532</strain>
    </source>
</reference>
<comment type="caution">
    <text evidence="2">The sequence shown here is derived from an EMBL/GenBank/DDBJ whole genome shotgun (WGS) entry which is preliminary data.</text>
</comment>
<reference evidence="2" key="2">
    <citation type="journal article" date="2021" name="PeerJ">
        <title>Extensive microbial diversity within the chicken gut microbiome revealed by metagenomics and culture.</title>
        <authorList>
            <person name="Gilroy R."/>
            <person name="Ravi A."/>
            <person name="Getino M."/>
            <person name="Pursley I."/>
            <person name="Horton D.L."/>
            <person name="Alikhan N.F."/>
            <person name="Baker D."/>
            <person name="Gharbi K."/>
            <person name="Hall N."/>
            <person name="Watson M."/>
            <person name="Adriaenssens E.M."/>
            <person name="Foster-Nyarko E."/>
            <person name="Jarju S."/>
            <person name="Secka A."/>
            <person name="Antonio M."/>
            <person name="Oren A."/>
            <person name="Chaudhuri R.R."/>
            <person name="La Ragione R."/>
            <person name="Hildebrand F."/>
            <person name="Pallen M.J."/>
        </authorList>
    </citation>
    <scope>NUCLEOTIDE SEQUENCE</scope>
    <source>
        <strain evidence="2">10532</strain>
    </source>
</reference>
<dbReference type="SUPFAM" id="SSF48452">
    <property type="entry name" value="TPR-like"/>
    <property type="match status" value="2"/>
</dbReference>
<gene>
    <name evidence="2" type="ORF">IAA81_09735</name>
</gene>
<dbReference type="SMART" id="SM00028">
    <property type="entry name" value="TPR"/>
    <property type="match status" value="5"/>
</dbReference>
<name>A0A9D9HRG1_9SPIR</name>
<evidence type="ECO:0000313" key="2">
    <source>
        <dbReference type="EMBL" id="MBO8458488.1"/>
    </source>
</evidence>
<organism evidence="2 3">
    <name type="scientific">Candidatus Gallitreponema excrementavium</name>
    <dbReference type="NCBI Taxonomy" id="2840840"/>
    <lineage>
        <taxon>Bacteria</taxon>
        <taxon>Pseudomonadati</taxon>
        <taxon>Spirochaetota</taxon>
        <taxon>Spirochaetia</taxon>
        <taxon>Spirochaetales</taxon>
        <taxon>Candidatus Gallitreponema</taxon>
    </lineage>
</organism>
<dbReference type="Pfam" id="PF14559">
    <property type="entry name" value="TPR_19"/>
    <property type="match status" value="3"/>
</dbReference>
<protein>
    <submittedName>
        <fullName evidence="2">Tetratricopeptide repeat protein</fullName>
    </submittedName>
</protein>
<dbReference type="EMBL" id="JADIMM010000111">
    <property type="protein sequence ID" value="MBO8458488.1"/>
    <property type="molecule type" value="Genomic_DNA"/>
</dbReference>
<dbReference type="PANTHER" id="PTHR12558:SF47">
    <property type="entry name" value="LIPOPOLYSACCHARIDE ASSEMBLY PROTEIN B"/>
    <property type="match status" value="1"/>
</dbReference>
<feature type="repeat" description="TPR" evidence="1">
    <location>
        <begin position="622"/>
        <end position="655"/>
    </location>
</feature>